<evidence type="ECO:0000256" key="1">
    <source>
        <dbReference type="SAM" id="MobiDB-lite"/>
    </source>
</evidence>
<sequence>MLTRRDGPARAQPTGATTMSRPRSTAAAALAAVLAAALAAAPGVTAHPAEDDPAFDCRVHGNQVCGPDNPQGVAPGDYSAIGVLSAIATATPHPAQATVTDLAGLLTGGVR</sequence>
<feature type="compositionally biased region" description="Polar residues" evidence="1">
    <location>
        <begin position="14"/>
        <end position="23"/>
    </location>
</feature>
<dbReference type="KEGG" id="vg:60321130"/>
<proteinExistence type="predicted"/>
<evidence type="ECO:0000313" key="2">
    <source>
        <dbReference type="EMBL" id="AYD82055.1"/>
    </source>
</evidence>
<dbReference type="EMBL" id="MH744423">
    <property type="protein sequence ID" value="AYD82055.1"/>
    <property type="molecule type" value="Genomic_DNA"/>
</dbReference>
<evidence type="ECO:0000313" key="3">
    <source>
        <dbReference type="Proteomes" id="UP000269292"/>
    </source>
</evidence>
<dbReference type="Proteomes" id="UP000269292">
    <property type="component" value="Segment"/>
</dbReference>
<name>A0A386K9Z3_9CAUD</name>
<protein>
    <submittedName>
        <fullName evidence="2">Membrane protein</fullName>
    </submittedName>
</protein>
<feature type="region of interest" description="Disordered" evidence="1">
    <location>
        <begin position="1"/>
        <end position="23"/>
    </location>
</feature>
<accession>A0A386K9Z3</accession>
<reference evidence="2 3" key="1">
    <citation type="submission" date="2018-08" db="EMBL/GenBank/DDBJ databases">
        <authorList>
            <person name="Washington J.M."/>
            <person name="Garlena R.A."/>
            <person name="Russell D.A."/>
            <person name="Pope W.H."/>
            <person name="Jacobs-Sera D."/>
            <person name="Hatfull G.F."/>
        </authorList>
    </citation>
    <scope>NUCLEOTIDE SEQUENCE [LARGE SCALE GENOMIC DNA]</scope>
</reference>
<organism evidence="2 3">
    <name type="scientific">Mycobacterium phage Saguaro</name>
    <dbReference type="NCBI Taxonomy" id="2315616"/>
    <lineage>
        <taxon>Viruses</taxon>
        <taxon>Duplodnaviria</taxon>
        <taxon>Heunggongvirae</taxon>
        <taxon>Uroviricota</taxon>
        <taxon>Caudoviricetes</taxon>
        <taxon>Bclasvirinae</taxon>
        <taxon>Saguarovirus</taxon>
        <taxon>Saguarovirus saguaro</taxon>
    </lineage>
</organism>
<gene>
    <name evidence="2" type="primary">61</name>
    <name evidence="2" type="ORF">SEA_SAGUARO_61</name>
</gene>
<dbReference type="GeneID" id="60321130"/>
<keyword evidence="3" id="KW-1185">Reference proteome</keyword>
<dbReference type="RefSeq" id="YP_009949724.1">
    <property type="nucleotide sequence ID" value="NC_051583.1"/>
</dbReference>